<accession>A0A6J4KEP7</accession>
<protein>
    <submittedName>
        <fullName evidence="1">Uncharacterized protein</fullName>
    </submittedName>
</protein>
<organism evidence="1">
    <name type="scientific">uncultured Gemmatimonadota bacterium</name>
    <dbReference type="NCBI Taxonomy" id="203437"/>
    <lineage>
        <taxon>Bacteria</taxon>
        <taxon>Pseudomonadati</taxon>
        <taxon>Gemmatimonadota</taxon>
        <taxon>environmental samples</taxon>
    </lineage>
</organism>
<reference evidence="1" key="1">
    <citation type="submission" date="2020-02" db="EMBL/GenBank/DDBJ databases">
        <authorList>
            <person name="Meier V. D."/>
        </authorList>
    </citation>
    <scope>NUCLEOTIDE SEQUENCE</scope>
    <source>
        <strain evidence="1">AVDCRST_MAG68</strain>
    </source>
</reference>
<evidence type="ECO:0000313" key="1">
    <source>
        <dbReference type="EMBL" id="CAA9303836.1"/>
    </source>
</evidence>
<dbReference type="Gene3D" id="2.170.120.30">
    <property type="match status" value="1"/>
</dbReference>
<dbReference type="AlphaFoldDB" id="A0A6J4KEP7"/>
<sequence length="141" mass="16182">MRAYRVTRRMLRNWQLKLAALALAVLLWALVRAEQPTEQWVRVRVEPQLLDPAYVLQGPPRPRVVQVRFAGKWRELGELAIEKTVIVLHVRNVGRQRSFVLDPSMVRLPDGLRGRVSAVDVRPALVSLELRRAAPDTLPVR</sequence>
<gene>
    <name evidence="1" type="ORF">AVDCRST_MAG68-890</name>
</gene>
<name>A0A6J4KEP7_9BACT</name>
<proteinExistence type="predicted"/>
<dbReference type="EMBL" id="CADCTW010000039">
    <property type="protein sequence ID" value="CAA9303836.1"/>
    <property type="molecule type" value="Genomic_DNA"/>
</dbReference>